<keyword evidence="6" id="KW-1185">Reference proteome</keyword>
<name>A0ABY1Z3Z5_9GAMM</name>
<accession>A0ABY1Z3Z5</accession>
<dbReference type="EC" id="4.1.3.4" evidence="5"/>
<feature type="domain" description="Pyruvate carboxyltransferase" evidence="4">
    <location>
        <begin position="4"/>
        <end position="271"/>
    </location>
</feature>
<evidence type="ECO:0000256" key="3">
    <source>
        <dbReference type="ARBA" id="ARBA00023239"/>
    </source>
</evidence>
<dbReference type="SUPFAM" id="SSF51569">
    <property type="entry name" value="Aldolase"/>
    <property type="match status" value="1"/>
</dbReference>
<dbReference type="EMBL" id="QJUM01000018">
    <property type="protein sequence ID" value="TBV03748.1"/>
    <property type="molecule type" value="Genomic_DNA"/>
</dbReference>
<comment type="similarity">
    <text evidence="1">Belongs to the HMG-CoA lyase family.</text>
</comment>
<dbReference type="InterPro" id="IPR013785">
    <property type="entry name" value="Aldolase_TIM"/>
</dbReference>
<dbReference type="CDD" id="cd07938">
    <property type="entry name" value="DRE_TIM_HMGL"/>
    <property type="match status" value="1"/>
</dbReference>
<dbReference type="NCBIfam" id="NF004283">
    <property type="entry name" value="PRK05692.1"/>
    <property type="match status" value="1"/>
</dbReference>
<keyword evidence="2" id="KW-0479">Metal-binding</keyword>
<evidence type="ECO:0000259" key="4">
    <source>
        <dbReference type="PROSITE" id="PS50991"/>
    </source>
</evidence>
<evidence type="ECO:0000256" key="2">
    <source>
        <dbReference type="ARBA" id="ARBA00022723"/>
    </source>
</evidence>
<proteinExistence type="inferred from homology"/>
<dbReference type="Gene3D" id="3.20.20.70">
    <property type="entry name" value="Aldolase class I"/>
    <property type="match status" value="1"/>
</dbReference>
<sequence>MDSVRLVEVGPRDGLQNEARSLPVETRIGLIERLAASGLRRIEAGAFVSPRWVPQMADSDEVLRRLPARPGVVYSALVPNLEGLDAALRAGCREVAVFAAASEAFSRKNINCSIDESLQRFQPVLAKAREQGVAVRGYVSCVLGCPLSGAVPLADVVRVSRDLYAMGCYEVSLGDTIGVGTPGKTRELIQACAGEVPLSALAGHFHDTYGMAVANVHAALESGVRVFDSSVSGLGGCPYAPGATGNVASEELVYLCNGLGLASGVDLDALIEAGRYIDQALQRSTASRVARAMSRPGAEQQ</sequence>
<dbReference type="PANTHER" id="PTHR42738">
    <property type="entry name" value="HYDROXYMETHYLGLUTARYL-COA LYASE"/>
    <property type="match status" value="1"/>
</dbReference>
<dbReference type="Pfam" id="PF00682">
    <property type="entry name" value="HMGL-like"/>
    <property type="match status" value="1"/>
</dbReference>
<dbReference type="InterPro" id="IPR043594">
    <property type="entry name" value="HMGL"/>
</dbReference>
<organism evidence="5 6">
    <name type="scientific">Phytopseudomonas dryadis</name>
    <dbReference type="NCBI Taxonomy" id="2487520"/>
    <lineage>
        <taxon>Bacteria</taxon>
        <taxon>Pseudomonadati</taxon>
        <taxon>Pseudomonadota</taxon>
        <taxon>Gammaproteobacteria</taxon>
        <taxon>Pseudomonadales</taxon>
        <taxon>Pseudomonadaceae</taxon>
        <taxon>Phytopseudomonas</taxon>
    </lineage>
</organism>
<gene>
    <name evidence="5" type="ORF">DNK34_15560</name>
</gene>
<protein>
    <submittedName>
        <fullName evidence="5">Hydroxymethylglutaryl-CoA lyase</fullName>
        <ecNumber evidence="5">4.1.3.4</ecNumber>
    </submittedName>
</protein>
<dbReference type="PROSITE" id="PS50991">
    <property type="entry name" value="PYR_CT"/>
    <property type="match status" value="1"/>
</dbReference>
<evidence type="ECO:0000313" key="6">
    <source>
        <dbReference type="Proteomes" id="UP000291334"/>
    </source>
</evidence>
<reference evidence="5 6" key="1">
    <citation type="submission" date="2018-06" db="EMBL/GenBank/DDBJ databases">
        <title>Three novel Pseudomonas species isolated from symptomatic oak.</title>
        <authorList>
            <person name="Bueno-Gonzalez V."/>
            <person name="Brady C."/>
        </authorList>
    </citation>
    <scope>NUCLEOTIDE SEQUENCE [LARGE SCALE GENOMIC DNA]</scope>
    <source>
        <strain evidence="5 6">P26B</strain>
    </source>
</reference>
<dbReference type="Proteomes" id="UP000291334">
    <property type="component" value="Unassembled WGS sequence"/>
</dbReference>
<dbReference type="GO" id="GO:0004419">
    <property type="term" value="F:hydroxymethylglutaryl-CoA lyase activity"/>
    <property type="evidence" value="ECO:0007669"/>
    <property type="project" value="UniProtKB-EC"/>
</dbReference>
<dbReference type="PANTHER" id="PTHR42738:SF7">
    <property type="entry name" value="HYDROXYMETHYLGLUTARYL-COA LYASE"/>
    <property type="match status" value="1"/>
</dbReference>
<evidence type="ECO:0000313" key="5">
    <source>
        <dbReference type="EMBL" id="TBV03748.1"/>
    </source>
</evidence>
<keyword evidence="3 5" id="KW-0456">Lyase</keyword>
<dbReference type="InterPro" id="IPR000891">
    <property type="entry name" value="PYR_CT"/>
</dbReference>
<evidence type="ECO:0000256" key="1">
    <source>
        <dbReference type="ARBA" id="ARBA00009405"/>
    </source>
</evidence>
<comment type="caution">
    <text evidence="5">The sequence shown here is derived from an EMBL/GenBank/DDBJ whole genome shotgun (WGS) entry which is preliminary data.</text>
</comment>